<dbReference type="GeneID" id="93400129"/>
<dbReference type="Proteomes" id="UP000533429">
    <property type="component" value="Unassembled WGS sequence"/>
</dbReference>
<gene>
    <name evidence="1" type="ORF">HWA77_04440</name>
</gene>
<organism evidence="1 2">
    <name type="scientific">Photobacterium damselae subsp. damselae</name>
    <name type="common">Listonella damsela</name>
    <dbReference type="NCBI Taxonomy" id="85581"/>
    <lineage>
        <taxon>Bacteria</taxon>
        <taxon>Pseudomonadati</taxon>
        <taxon>Pseudomonadota</taxon>
        <taxon>Gammaproteobacteria</taxon>
        <taxon>Vibrionales</taxon>
        <taxon>Vibrionaceae</taxon>
        <taxon>Photobacterium</taxon>
    </lineage>
</organism>
<sequence length="87" mass="9846">MQLIGKHHLATVLGIDEDTDLWVSAWVTEVSHATWKEPNAIMEAFPRAIPVDQAVFLFPVCGKEFPRIKLKIKFGLDKAMISEVIQQ</sequence>
<comment type="caution">
    <text evidence="1">The sequence shown here is derived from an EMBL/GenBank/DDBJ whole genome shotgun (WGS) entry which is preliminary data.</text>
</comment>
<reference evidence="1 2" key="1">
    <citation type="submission" date="2020-06" db="EMBL/GenBank/DDBJ databases">
        <title>Photobacterium damselae subsp. damselae comparative genomics.</title>
        <authorList>
            <person name="Osorio C.R."/>
        </authorList>
    </citation>
    <scope>NUCLEOTIDE SEQUENCE [LARGE SCALE GENOMIC DNA]</scope>
    <source>
        <strain evidence="1 2">TW250/03</strain>
    </source>
</reference>
<dbReference type="AlphaFoldDB" id="A0A850QU42"/>
<accession>A0A850QU42</accession>
<evidence type="ECO:0000313" key="2">
    <source>
        <dbReference type="Proteomes" id="UP000533429"/>
    </source>
</evidence>
<dbReference type="EMBL" id="JABXOR010000275">
    <property type="protein sequence ID" value="NVO99454.1"/>
    <property type="molecule type" value="Genomic_DNA"/>
</dbReference>
<dbReference type="RefSeq" id="WP_341489527.1">
    <property type="nucleotide sequence ID" value="NZ_CP146971.1"/>
</dbReference>
<proteinExistence type="predicted"/>
<protein>
    <submittedName>
        <fullName evidence="1">Type II toxin-antitoxin system HigB family toxin</fullName>
    </submittedName>
</protein>
<name>A0A850QU42_PHODD</name>
<evidence type="ECO:0000313" key="1">
    <source>
        <dbReference type="EMBL" id="NVO99454.1"/>
    </source>
</evidence>